<dbReference type="Gene3D" id="3.20.20.20">
    <property type="entry name" value="Dihydropteroate synthase-like"/>
    <property type="match status" value="1"/>
</dbReference>
<dbReference type="InterPro" id="IPR058579">
    <property type="entry name" value="IspG_C"/>
</dbReference>
<comment type="cofactor">
    <cofactor evidence="7">
        <name>[4Fe-4S] cluster</name>
        <dbReference type="ChEBI" id="CHEBI:49883"/>
    </cofactor>
    <text evidence="7">Binds 1 [4Fe-4S] cluster.</text>
</comment>
<dbReference type="Pfam" id="PF04551">
    <property type="entry name" value="GcpE"/>
    <property type="match status" value="1"/>
</dbReference>
<dbReference type="SUPFAM" id="SSF51717">
    <property type="entry name" value="Dihydropteroate synthetase-like"/>
    <property type="match status" value="1"/>
</dbReference>
<sequence>MIKRRKTRQITVGDVKIGNGAPISVQSMTKTDTRDIVKTVVQIKDLERAGCEIVRVAVKDADAAKAIAGIKPKINIPLVADIHFDYRLALLAIQSGADKIRINPGNMTHRNEVEAVAQAAKARHIPIRIGLNSGSVIKQHKKSVADAMVSSAMEYIRLFEKMKFRDIVVSLKASDVQATVEAYRRIAKKRDYPLHLGVTAAGLADFGRIKSAVAFGALLLEGIGDTLRVSLTGDPILEVLAAKQILRAAGLVTGGVEVISCPTCGRCQVDLVKIVEELSEKMSKVTSHPFARAGKPQVKIAVMGCEVNGPGEARDADIGIAAGKNSGMLFKNGKPIKKIAEKDFVKVLLEEIKKL</sequence>
<keyword evidence="5 7" id="KW-0411">Iron-sulfur</keyword>
<proteinExistence type="inferred from homology"/>
<dbReference type="GO" id="GO:0051539">
    <property type="term" value="F:4 iron, 4 sulfur cluster binding"/>
    <property type="evidence" value="ECO:0007669"/>
    <property type="project" value="UniProtKB-UniRule"/>
</dbReference>
<feature type="binding site" evidence="7">
    <location>
        <position position="312"/>
    </location>
    <ligand>
        <name>[4Fe-4S] cluster</name>
        <dbReference type="ChEBI" id="CHEBI:49883"/>
    </ligand>
</feature>
<evidence type="ECO:0000256" key="7">
    <source>
        <dbReference type="HAMAP-Rule" id="MF_00159"/>
    </source>
</evidence>
<evidence type="ECO:0000256" key="6">
    <source>
        <dbReference type="ARBA" id="ARBA00023229"/>
    </source>
</evidence>
<dbReference type="InterPro" id="IPR045854">
    <property type="entry name" value="NO2/SO3_Rdtase_4Fe4S_sf"/>
</dbReference>
<dbReference type="GO" id="GO:0005506">
    <property type="term" value="F:iron ion binding"/>
    <property type="evidence" value="ECO:0007669"/>
    <property type="project" value="InterPro"/>
</dbReference>
<dbReference type="InterPro" id="IPR004588">
    <property type="entry name" value="IspG_bac-typ"/>
</dbReference>
<dbReference type="GO" id="GO:0046429">
    <property type="term" value="F:4-hydroxy-3-methylbut-2-en-1-yl diphosphate synthase activity (ferredoxin)"/>
    <property type="evidence" value="ECO:0007669"/>
    <property type="project" value="UniProtKB-UniRule"/>
</dbReference>
<dbReference type="InterPro" id="IPR016425">
    <property type="entry name" value="IspG_bac"/>
</dbReference>
<comment type="catalytic activity">
    <reaction evidence="7">
        <text>(2E)-4-hydroxy-3-methylbut-2-enyl diphosphate + oxidized [flavodoxin] + H2O + 2 H(+) = 2-C-methyl-D-erythritol 2,4-cyclic diphosphate + reduced [flavodoxin]</text>
        <dbReference type="Rhea" id="RHEA:43604"/>
        <dbReference type="Rhea" id="RHEA-COMP:10622"/>
        <dbReference type="Rhea" id="RHEA-COMP:10623"/>
        <dbReference type="ChEBI" id="CHEBI:15377"/>
        <dbReference type="ChEBI" id="CHEBI:15378"/>
        <dbReference type="ChEBI" id="CHEBI:57618"/>
        <dbReference type="ChEBI" id="CHEBI:58210"/>
        <dbReference type="ChEBI" id="CHEBI:58483"/>
        <dbReference type="ChEBI" id="CHEBI:128753"/>
        <dbReference type="EC" id="1.17.7.3"/>
    </reaction>
</comment>
<dbReference type="InterPro" id="IPR011005">
    <property type="entry name" value="Dihydropteroate_synth-like_sf"/>
</dbReference>
<feature type="binding site" evidence="7">
    <location>
        <position position="261"/>
    </location>
    <ligand>
        <name>[4Fe-4S] cluster</name>
        <dbReference type="ChEBI" id="CHEBI:49883"/>
    </ligand>
</feature>
<keyword evidence="3 7" id="KW-0560">Oxidoreductase</keyword>
<keyword evidence="2 7" id="KW-0479">Metal-binding</keyword>
<accession>A0A2J0LHJ8</accession>
<evidence type="ECO:0000256" key="5">
    <source>
        <dbReference type="ARBA" id="ARBA00023014"/>
    </source>
</evidence>
<evidence type="ECO:0000256" key="2">
    <source>
        <dbReference type="ARBA" id="ARBA00022723"/>
    </source>
</evidence>
<dbReference type="NCBIfam" id="TIGR00612">
    <property type="entry name" value="ispG_gcpE"/>
    <property type="match status" value="1"/>
</dbReference>
<dbReference type="Gene3D" id="3.30.413.10">
    <property type="entry name" value="Sulfite Reductase Hemoprotein, domain 1"/>
    <property type="match status" value="1"/>
</dbReference>
<reference evidence="10 11" key="1">
    <citation type="submission" date="2017-09" db="EMBL/GenBank/DDBJ databases">
        <title>Depth-based differentiation of microbial function through sediment-hosted aquifers and enrichment of novel symbionts in the deep terrestrial subsurface.</title>
        <authorList>
            <person name="Probst A.J."/>
            <person name="Ladd B."/>
            <person name="Jarett J.K."/>
            <person name="Geller-Mcgrath D.E."/>
            <person name="Sieber C.M."/>
            <person name="Emerson J.B."/>
            <person name="Anantharaman K."/>
            <person name="Thomas B.C."/>
            <person name="Malmstrom R."/>
            <person name="Stieglmeier M."/>
            <person name="Klingl A."/>
            <person name="Woyke T."/>
            <person name="Ryan C.M."/>
            <person name="Banfield J.F."/>
        </authorList>
    </citation>
    <scope>NUCLEOTIDE SEQUENCE [LARGE SCALE GENOMIC DNA]</scope>
    <source>
        <strain evidence="10">CG12_big_fil_rev_8_21_14_0_65_43_15</strain>
    </source>
</reference>
<comment type="pathway">
    <text evidence="7">Isoprenoid biosynthesis; isopentenyl diphosphate biosynthesis via DXP pathway; isopentenyl diphosphate from 1-deoxy-D-xylulose 5-phosphate: step 5/6.</text>
</comment>
<dbReference type="SUPFAM" id="SSF56014">
    <property type="entry name" value="Nitrite and sulphite reductase 4Fe-4S domain-like"/>
    <property type="match status" value="1"/>
</dbReference>
<feature type="domain" description="IspG C-terminal" evidence="9">
    <location>
        <begin position="257"/>
        <end position="354"/>
    </location>
</feature>
<evidence type="ECO:0000313" key="10">
    <source>
        <dbReference type="EMBL" id="PIW66334.1"/>
    </source>
</evidence>
<dbReference type="Pfam" id="PF26540">
    <property type="entry name" value="GcpE_C"/>
    <property type="match status" value="1"/>
</dbReference>
<dbReference type="AlphaFoldDB" id="A0A2J0LHJ8"/>
<keyword evidence="1 7" id="KW-0004">4Fe-4S</keyword>
<feature type="domain" description="IspG TIM-barrel" evidence="8">
    <location>
        <begin position="7"/>
        <end position="242"/>
    </location>
</feature>
<organism evidence="10 11">
    <name type="scientific">Candidatus Taenaricola geysiri</name>
    <dbReference type="NCBI Taxonomy" id="1974752"/>
    <lineage>
        <taxon>Bacteria</taxon>
        <taxon>Pseudomonadati</taxon>
        <taxon>Candidatus Omnitrophota</taxon>
        <taxon>Candidatus Taenaricola</taxon>
    </lineage>
</organism>
<dbReference type="NCBIfam" id="NF001540">
    <property type="entry name" value="PRK00366.1"/>
    <property type="match status" value="1"/>
</dbReference>
<name>A0A2J0LHJ8_9BACT</name>
<evidence type="ECO:0000259" key="9">
    <source>
        <dbReference type="Pfam" id="PF26540"/>
    </source>
</evidence>
<feature type="binding site" evidence="7">
    <location>
        <position position="305"/>
    </location>
    <ligand>
        <name>[4Fe-4S] cluster</name>
        <dbReference type="ChEBI" id="CHEBI:49883"/>
    </ligand>
</feature>
<protein>
    <recommendedName>
        <fullName evidence="7">4-hydroxy-3-methylbut-2-en-1-yl diphosphate synthase (flavodoxin)</fullName>
        <ecNumber evidence="7">1.17.7.3</ecNumber>
    </recommendedName>
    <alternativeName>
        <fullName evidence="7">1-hydroxy-2-methyl-2-(E)-butenyl 4-diphosphate synthase</fullName>
    </alternativeName>
</protein>
<evidence type="ECO:0000256" key="1">
    <source>
        <dbReference type="ARBA" id="ARBA00022485"/>
    </source>
</evidence>
<dbReference type="PIRSF" id="PIRSF004640">
    <property type="entry name" value="IspG"/>
    <property type="match status" value="1"/>
</dbReference>
<dbReference type="PANTHER" id="PTHR30454">
    <property type="entry name" value="4-HYDROXY-3-METHYLBUT-2-EN-1-YL DIPHOSPHATE SYNTHASE"/>
    <property type="match status" value="1"/>
</dbReference>
<keyword evidence="6 7" id="KW-0414">Isoprene biosynthesis</keyword>
<dbReference type="GO" id="GO:0141197">
    <property type="term" value="F:4-hydroxy-3-methylbut-2-enyl-diphosphate synthase activity (flavodoxin)"/>
    <property type="evidence" value="ECO:0007669"/>
    <property type="project" value="UniProtKB-EC"/>
</dbReference>
<comment type="caution">
    <text evidence="10">The sequence shown here is derived from an EMBL/GenBank/DDBJ whole genome shotgun (WGS) entry which is preliminary data.</text>
</comment>
<feature type="binding site" evidence="7">
    <location>
        <position position="264"/>
    </location>
    <ligand>
        <name>[4Fe-4S] cluster</name>
        <dbReference type="ChEBI" id="CHEBI:49883"/>
    </ligand>
</feature>
<dbReference type="GO" id="GO:0019288">
    <property type="term" value="P:isopentenyl diphosphate biosynthetic process, methylerythritol 4-phosphate pathway"/>
    <property type="evidence" value="ECO:0007669"/>
    <property type="project" value="UniProtKB-UniRule"/>
</dbReference>
<dbReference type="InterPro" id="IPR058578">
    <property type="entry name" value="IspG_TIM"/>
</dbReference>
<keyword evidence="4 7" id="KW-0408">Iron</keyword>
<evidence type="ECO:0000259" key="8">
    <source>
        <dbReference type="Pfam" id="PF04551"/>
    </source>
</evidence>
<evidence type="ECO:0000256" key="3">
    <source>
        <dbReference type="ARBA" id="ARBA00023002"/>
    </source>
</evidence>
<evidence type="ECO:0000313" key="11">
    <source>
        <dbReference type="Proteomes" id="UP000231267"/>
    </source>
</evidence>
<evidence type="ECO:0000256" key="4">
    <source>
        <dbReference type="ARBA" id="ARBA00023004"/>
    </source>
</evidence>
<dbReference type="GO" id="GO:0016114">
    <property type="term" value="P:terpenoid biosynthetic process"/>
    <property type="evidence" value="ECO:0007669"/>
    <property type="project" value="InterPro"/>
</dbReference>
<dbReference type="UniPathway" id="UPA00056">
    <property type="reaction ID" value="UER00096"/>
</dbReference>
<dbReference type="FunFam" id="3.20.20.20:FF:000001">
    <property type="entry name" value="4-hydroxy-3-methylbut-2-en-1-yl diphosphate synthase (flavodoxin)"/>
    <property type="match status" value="1"/>
</dbReference>
<dbReference type="EMBL" id="PFGP01000093">
    <property type="protein sequence ID" value="PIW66334.1"/>
    <property type="molecule type" value="Genomic_DNA"/>
</dbReference>
<dbReference type="HAMAP" id="MF_00159">
    <property type="entry name" value="IspG"/>
    <property type="match status" value="1"/>
</dbReference>
<dbReference type="PANTHER" id="PTHR30454:SF0">
    <property type="entry name" value="4-HYDROXY-3-METHYLBUT-2-EN-1-YL DIPHOSPHATE SYNTHASE (FERREDOXIN), CHLOROPLASTIC"/>
    <property type="match status" value="1"/>
</dbReference>
<comment type="function">
    <text evidence="7">Converts 2C-methyl-D-erythritol 2,4-cyclodiphosphate (ME-2,4cPP) into 1-hydroxy-2-methyl-2-(E)-butenyl 4-diphosphate.</text>
</comment>
<gene>
    <name evidence="7" type="primary">ispG</name>
    <name evidence="10" type="ORF">COW11_03940</name>
</gene>
<dbReference type="Proteomes" id="UP000231267">
    <property type="component" value="Unassembled WGS sequence"/>
</dbReference>
<comment type="similarity">
    <text evidence="7">Belongs to the IspG family.</text>
</comment>
<dbReference type="EC" id="1.17.7.3" evidence="7"/>